<evidence type="ECO:0000313" key="6">
    <source>
        <dbReference type="EMBL" id="ATG46009.1"/>
    </source>
</evidence>
<name>A0AAN1GVP4_9RHOB</name>
<sequence>MLNKTPFLAAILASTISGTASATVFEFNGNGRQVVVSSGSGTAPRPERQPTAQAQRAPSGNAEKAHYRALSEQVGLRHASHAGVRKAGLSSFEFARLFTALVDQESRFNPRAVSPKGAQGLGQLMPGTARLLGVKNAFDPDENLNGAARYFTAQLDRFGSVELALAAYNAGPHRVEEYGGIPPFKETQNYVRVITRAAGLSGVQIVPVNSQPQTDTNVIPSERKSVWEF</sequence>
<dbReference type="CDD" id="cd00254">
    <property type="entry name" value="LT-like"/>
    <property type="match status" value="1"/>
</dbReference>
<dbReference type="PANTHER" id="PTHR37423">
    <property type="entry name" value="SOLUBLE LYTIC MUREIN TRANSGLYCOSYLASE-RELATED"/>
    <property type="match status" value="1"/>
</dbReference>
<reference evidence="6 7" key="1">
    <citation type="journal article" date="2017" name="Front. Microbiol.">
        <title>Phaeobacter piscinae sp. nov., a species of the Roseobacter group and potential aquaculture probiont.</title>
        <authorList>
            <person name="Sonnenschein E.C."/>
            <person name="Phippen C.B.W."/>
            <person name="Nielsen K.F."/>
            <person name="Mateiu R.V."/>
            <person name="Melchiorsen J."/>
            <person name="Gram L."/>
            <person name="Overmann J."/>
            <person name="Freese H.M."/>
        </authorList>
    </citation>
    <scope>NUCLEOTIDE SEQUENCE [LARGE SCALE GENOMIC DNA]</scope>
    <source>
        <strain evidence="6 7">P13</strain>
    </source>
</reference>
<evidence type="ECO:0000256" key="3">
    <source>
        <dbReference type="SAM" id="MobiDB-lite"/>
    </source>
</evidence>
<evidence type="ECO:0000256" key="1">
    <source>
        <dbReference type="ARBA" id="ARBA00007734"/>
    </source>
</evidence>
<evidence type="ECO:0000256" key="2">
    <source>
        <dbReference type="ARBA" id="ARBA00009387"/>
    </source>
</evidence>
<dbReference type="SUPFAM" id="SSF53955">
    <property type="entry name" value="Lysozyme-like"/>
    <property type="match status" value="1"/>
</dbReference>
<dbReference type="EMBL" id="CP010774">
    <property type="protein sequence ID" value="ATG46009.1"/>
    <property type="molecule type" value="Genomic_DNA"/>
</dbReference>
<comment type="similarity">
    <text evidence="1">Belongs to the transglycosylase Slt family.</text>
</comment>
<dbReference type="Pfam" id="PF01464">
    <property type="entry name" value="SLT"/>
    <property type="match status" value="1"/>
</dbReference>
<dbReference type="Gene3D" id="1.10.530.10">
    <property type="match status" value="1"/>
</dbReference>
<feature type="chain" id="PRO_5043047612" evidence="4">
    <location>
        <begin position="23"/>
        <end position="229"/>
    </location>
</feature>
<evidence type="ECO:0000256" key="4">
    <source>
        <dbReference type="SAM" id="SignalP"/>
    </source>
</evidence>
<evidence type="ECO:0000313" key="7">
    <source>
        <dbReference type="Proteomes" id="UP000218606"/>
    </source>
</evidence>
<dbReference type="RefSeq" id="WP_254682970.1">
    <property type="nucleotide sequence ID" value="NZ_CP010774.1"/>
</dbReference>
<feature type="region of interest" description="Disordered" evidence="3">
    <location>
        <begin position="36"/>
        <end position="65"/>
    </location>
</feature>
<evidence type="ECO:0000259" key="5">
    <source>
        <dbReference type="Pfam" id="PF01464"/>
    </source>
</evidence>
<keyword evidence="4" id="KW-0732">Signal</keyword>
<dbReference type="Proteomes" id="UP000218606">
    <property type="component" value="Plasmid pP13_g"/>
</dbReference>
<protein>
    <submittedName>
        <fullName evidence="6">Soluble lytic murein transglycosylase</fullName>
    </submittedName>
</protein>
<feature type="domain" description="Transglycosylase SLT" evidence="5">
    <location>
        <begin position="96"/>
        <end position="190"/>
    </location>
</feature>
<comment type="similarity">
    <text evidence="2">Belongs to the virb1 family.</text>
</comment>
<proteinExistence type="inferred from homology"/>
<dbReference type="InterPro" id="IPR008258">
    <property type="entry name" value="Transglycosylase_SLT_dom_1"/>
</dbReference>
<feature type="signal peptide" evidence="4">
    <location>
        <begin position="1"/>
        <end position="22"/>
    </location>
</feature>
<dbReference type="PANTHER" id="PTHR37423:SF2">
    <property type="entry name" value="MEMBRANE-BOUND LYTIC MUREIN TRANSGLYCOSYLASE C"/>
    <property type="match status" value="1"/>
</dbReference>
<keyword evidence="6" id="KW-0614">Plasmid</keyword>
<dbReference type="InterPro" id="IPR023346">
    <property type="entry name" value="Lysozyme-like_dom_sf"/>
</dbReference>
<organism evidence="6 7">
    <name type="scientific">Phaeobacter piscinae</name>
    <dbReference type="NCBI Taxonomy" id="1580596"/>
    <lineage>
        <taxon>Bacteria</taxon>
        <taxon>Pseudomonadati</taxon>
        <taxon>Pseudomonadota</taxon>
        <taxon>Alphaproteobacteria</taxon>
        <taxon>Rhodobacterales</taxon>
        <taxon>Roseobacteraceae</taxon>
        <taxon>Phaeobacter</taxon>
    </lineage>
</organism>
<geneLocation type="plasmid" evidence="7">
    <name>pp13_g</name>
</geneLocation>
<gene>
    <name evidence="6" type="ORF">PhaeoP13_04127</name>
</gene>
<accession>A0AAN1GVP4</accession>
<dbReference type="AlphaFoldDB" id="A0AAN1GVP4"/>